<evidence type="ECO:0000313" key="4">
    <source>
        <dbReference type="Proteomes" id="UP000223606"/>
    </source>
</evidence>
<protein>
    <submittedName>
        <fullName evidence="3">Bacterial aa3 type cytochrome c oxidase subunit IV</fullName>
    </submittedName>
</protein>
<dbReference type="Gene3D" id="1.20.5.160">
    <property type="entry name" value="Bacterial aa3 type cytochrome c oxidase subunit IV"/>
    <property type="match status" value="1"/>
</dbReference>
<accession>A0A2C9DA60</accession>
<evidence type="ECO:0000259" key="2">
    <source>
        <dbReference type="Pfam" id="PF07835"/>
    </source>
</evidence>
<dbReference type="EMBL" id="LT960614">
    <property type="protein sequence ID" value="SON57214.1"/>
    <property type="molecule type" value="Genomic_DNA"/>
</dbReference>
<sequence>MAEHTSAMDYDAHEKTYANFIHMVKYGTAAVVVILVLMAVFLL</sequence>
<name>A0A2C9DA60_9HYPH</name>
<proteinExistence type="predicted"/>
<evidence type="ECO:0000256" key="1">
    <source>
        <dbReference type="SAM" id="Phobius"/>
    </source>
</evidence>
<dbReference type="AlphaFoldDB" id="A0A2C9DA60"/>
<feature type="transmembrane region" description="Helical" evidence="1">
    <location>
        <begin position="20"/>
        <end position="42"/>
    </location>
</feature>
<dbReference type="InterPro" id="IPR012422">
    <property type="entry name" value="Cyt_c_oxidase_su4_bac-aa3"/>
</dbReference>
<keyword evidence="4" id="KW-1185">Reference proteome</keyword>
<dbReference type="Pfam" id="PF07835">
    <property type="entry name" value="COX4_pro_2"/>
    <property type="match status" value="1"/>
</dbReference>
<reference evidence="4" key="1">
    <citation type="submission" date="2017-09" db="EMBL/GenBank/DDBJ databases">
        <title>Genome sequence of Nannocystis excedens DSM 71.</title>
        <authorList>
            <person name="Blom J."/>
        </authorList>
    </citation>
    <scope>NUCLEOTIDE SEQUENCE [LARGE SCALE GENOMIC DNA]</scope>
    <source>
        <strain evidence="4">type strain: E19</strain>
    </source>
</reference>
<dbReference type="SUPFAM" id="SSF81469">
    <property type="entry name" value="Bacterial aa3 type cytochrome c oxidase subunit IV"/>
    <property type="match status" value="1"/>
</dbReference>
<dbReference type="InterPro" id="IPR036596">
    <property type="entry name" value="Cyt-C_aa3_sf"/>
</dbReference>
<keyword evidence="1" id="KW-0472">Membrane</keyword>
<dbReference type="KEGG" id="hdi:HDIA_3673"/>
<organism evidence="3 4">
    <name type="scientific">Hartmannibacter diazotrophicus</name>
    <dbReference type="NCBI Taxonomy" id="1482074"/>
    <lineage>
        <taxon>Bacteria</taxon>
        <taxon>Pseudomonadati</taxon>
        <taxon>Pseudomonadota</taxon>
        <taxon>Alphaproteobacteria</taxon>
        <taxon>Hyphomicrobiales</taxon>
        <taxon>Pleomorphomonadaceae</taxon>
        <taxon>Hartmannibacter</taxon>
    </lineage>
</organism>
<keyword evidence="1" id="KW-1133">Transmembrane helix</keyword>
<gene>
    <name evidence="3" type="ORF">HDIA_3673</name>
</gene>
<evidence type="ECO:0000313" key="3">
    <source>
        <dbReference type="EMBL" id="SON57214.1"/>
    </source>
</evidence>
<dbReference type="Proteomes" id="UP000223606">
    <property type="component" value="Chromosome 1"/>
</dbReference>
<feature type="domain" description="Cytochrome c oxidase subunit IV bacterial aa3 type" evidence="2">
    <location>
        <begin position="7"/>
        <end position="42"/>
    </location>
</feature>
<dbReference type="RefSeq" id="WP_099557504.1">
    <property type="nucleotide sequence ID" value="NZ_LT960614.1"/>
</dbReference>
<keyword evidence="1" id="KW-0812">Transmembrane</keyword>